<dbReference type="STRING" id="1810919.A0A3D8QN48"/>
<evidence type="ECO:0000259" key="2">
    <source>
        <dbReference type="SMART" id="SM00256"/>
    </source>
</evidence>
<dbReference type="InterPro" id="IPR001810">
    <property type="entry name" value="F-box_dom"/>
</dbReference>
<dbReference type="InterPro" id="IPR036047">
    <property type="entry name" value="F-box-like_dom_sf"/>
</dbReference>
<feature type="domain" description="F-box" evidence="2">
    <location>
        <begin position="7"/>
        <end position="46"/>
    </location>
</feature>
<dbReference type="SUPFAM" id="SSF81383">
    <property type="entry name" value="F-box domain"/>
    <property type="match status" value="1"/>
</dbReference>
<evidence type="ECO:0000313" key="3">
    <source>
        <dbReference type="EMBL" id="RDW63225.1"/>
    </source>
</evidence>
<keyword evidence="4" id="KW-1185">Reference proteome</keyword>
<dbReference type="AlphaFoldDB" id="A0A3D8QN48"/>
<feature type="region of interest" description="Disordered" evidence="1">
    <location>
        <begin position="207"/>
        <end position="234"/>
    </location>
</feature>
<organism evidence="3 4">
    <name type="scientific">Aspergillus mulundensis</name>
    <dbReference type="NCBI Taxonomy" id="1810919"/>
    <lineage>
        <taxon>Eukaryota</taxon>
        <taxon>Fungi</taxon>
        <taxon>Dikarya</taxon>
        <taxon>Ascomycota</taxon>
        <taxon>Pezizomycotina</taxon>
        <taxon>Eurotiomycetes</taxon>
        <taxon>Eurotiomycetidae</taxon>
        <taxon>Eurotiales</taxon>
        <taxon>Aspergillaceae</taxon>
        <taxon>Aspergillus</taxon>
        <taxon>Aspergillus subgen. Nidulantes</taxon>
    </lineage>
</organism>
<gene>
    <name evidence="3" type="ORF">DSM5745_10336</name>
</gene>
<evidence type="ECO:0000256" key="1">
    <source>
        <dbReference type="SAM" id="MobiDB-lite"/>
    </source>
</evidence>
<dbReference type="EMBL" id="PVWQ01000015">
    <property type="protein sequence ID" value="RDW63225.1"/>
    <property type="molecule type" value="Genomic_DNA"/>
</dbReference>
<sequence length="303" mass="34792">MHQIFLLPELLGPILSYLPQRDLLLAQRVNRTWNTLITHNKTLQQKLFFEPTRSHFQSTKEFPVTFNPLLQELFPAFYPDDENRKLQDEDEDEDEDEDPCIGTSCPLSQNAPAVLREQAWFVDERTRQAVLRPEASWRRMFPSDPPPRLGCIEMWLGGCCCGGNVISASLSTPFDGTNREQGIRMGMLWDAVFFVVDDNPSGGFSVRWWRDPQVQDEDEKSPTPREGSRTSPDSKYVLELTVEAECSWPCYNCDAQYSPSGLKIVDGEDLVVYREDDAQLLELEATPLSVRRRNPGVDRPYDR</sequence>
<comment type="caution">
    <text evidence="3">The sequence shown here is derived from an EMBL/GenBank/DDBJ whole genome shotgun (WGS) entry which is preliminary data.</text>
</comment>
<name>A0A3D8QN48_9EURO</name>
<proteinExistence type="predicted"/>
<dbReference type="SMART" id="SM00256">
    <property type="entry name" value="FBOX"/>
    <property type="match status" value="1"/>
</dbReference>
<reference evidence="3 4" key="1">
    <citation type="journal article" date="2018" name="IMA Fungus">
        <title>IMA Genome-F 9: Draft genome sequence of Annulohypoxylon stygium, Aspergillus mulundensis, Berkeleyomyces basicola (syn. Thielaviopsis basicola), Ceratocystis smalleyi, two Cercospora beticola strains, Coleophoma cylindrospora, Fusarium fracticaudum, Phialophora cf. hyalina, and Morchella septimelata.</title>
        <authorList>
            <person name="Wingfield B.D."/>
            <person name="Bills G.F."/>
            <person name="Dong Y."/>
            <person name="Huang W."/>
            <person name="Nel W.J."/>
            <person name="Swalarsk-Parry B.S."/>
            <person name="Vaghefi N."/>
            <person name="Wilken P.M."/>
            <person name="An Z."/>
            <person name="de Beer Z.W."/>
            <person name="De Vos L."/>
            <person name="Chen L."/>
            <person name="Duong T.A."/>
            <person name="Gao Y."/>
            <person name="Hammerbacher A."/>
            <person name="Kikkert J.R."/>
            <person name="Li Y."/>
            <person name="Li H."/>
            <person name="Li K."/>
            <person name="Li Q."/>
            <person name="Liu X."/>
            <person name="Ma X."/>
            <person name="Naidoo K."/>
            <person name="Pethybridge S.J."/>
            <person name="Sun J."/>
            <person name="Steenkamp E.T."/>
            <person name="van der Nest M.A."/>
            <person name="van Wyk S."/>
            <person name="Wingfield M.J."/>
            <person name="Xiong C."/>
            <person name="Yue Q."/>
            <person name="Zhang X."/>
        </authorList>
    </citation>
    <scope>NUCLEOTIDE SEQUENCE [LARGE SCALE GENOMIC DNA]</scope>
    <source>
        <strain evidence="3 4">DSM 5745</strain>
    </source>
</reference>
<dbReference type="Proteomes" id="UP000256690">
    <property type="component" value="Unassembled WGS sequence"/>
</dbReference>
<dbReference type="RefSeq" id="XP_026599414.1">
    <property type="nucleotide sequence ID" value="XM_026752352.1"/>
</dbReference>
<dbReference type="Pfam" id="PF12937">
    <property type="entry name" value="F-box-like"/>
    <property type="match status" value="1"/>
</dbReference>
<protein>
    <recommendedName>
        <fullName evidence="2">F-box domain-containing protein</fullName>
    </recommendedName>
</protein>
<accession>A0A3D8QN48</accession>
<dbReference type="GeneID" id="38120706"/>
<dbReference type="OrthoDB" id="3800738at2759"/>
<evidence type="ECO:0000313" key="4">
    <source>
        <dbReference type="Proteomes" id="UP000256690"/>
    </source>
</evidence>
<dbReference type="Gene3D" id="1.20.1280.50">
    <property type="match status" value="1"/>
</dbReference>